<organism evidence="3 4">
    <name type="scientific">Pseudoxanthomonas kaohsiungensis</name>
    <dbReference type="NCBI Taxonomy" id="283923"/>
    <lineage>
        <taxon>Bacteria</taxon>
        <taxon>Pseudomonadati</taxon>
        <taxon>Pseudomonadota</taxon>
        <taxon>Gammaproteobacteria</taxon>
        <taxon>Lysobacterales</taxon>
        <taxon>Lysobacteraceae</taxon>
        <taxon>Pseudoxanthomonas</taxon>
    </lineage>
</organism>
<dbReference type="Proteomes" id="UP001597033">
    <property type="component" value="Unassembled WGS sequence"/>
</dbReference>
<dbReference type="InterPro" id="IPR013610">
    <property type="entry name" value="ArdC_N"/>
</dbReference>
<dbReference type="EMBL" id="JBHTKN010000008">
    <property type="protein sequence ID" value="MFD1043159.1"/>
    <property type="molecule type" value="Genomic_DNA"/>
</dbReference>
<proteinExistence type="predicted"/>
<sequence>MIKPIGSSIGAHTAKKPVPDAIAPALAAGASPAIASNRPTAVSAERATNFDLSRHELVHAIEAGILDPVNAFGAVAPWPTSATNGRPYHGMNVLTLANRAMEKGYPSGEWCTFEGAKSRGWNVRKGEQHTKVFFFQPVTRETDEVDEQTGDPILKTYPKLMHFKVFNVAQLDTNGKPPTPPKGVMTGEGAAVAARESMERIATNMGFEVTWDPKAKAGSMAGDSITARDVSQLAEVLLPIAMREGTRERRKRATGAPDTPESMAQVEAEQRLTMKIAQAMLSMRLGVEINRSALPPSDIHTALSGGKSVPLRAAGQAEQAVGHLLAFDPELTDELAEERRAMYDEILDAGGDAVVFDAGSLGLDNAEAPGRGNRP</sequence>
<gene>
    <name evidence="3" type="ORF">ACFQ2N_12470</name>
</gene>
<protein>
    <submittedName>
        <fullName evidence="3">ArdC-like ssDNA-binding domain-containing protein</fullName>
    </submittedName>
</protein>
<keyword evidence="4" id="KW-1185">Reference proteome</keyword>
<accession>A0ABW3M0M6</accession>
<evidence type="ECO:0000313" key="3">
    <source>
        <dbReference type="EMBL" id="MFD1043159.1"/>
    </source>
</evidence>
<evidence type="ECO:0000256" key="1">
    <source>
        <dbReference type="SAM" id="MobiDB-lite"/>
    </source>
</evidence>
<name>A0ABW3M0M6_9GAMM</name>
<evidence type="ECO:0000259" key="2">
    <source>
        <dbReference type="Pfam" id="PF08401"/>
    </source>
</evidence>
<feature type="region of interest" description="Disordered" evidence="1">
    <location>
        <begin position="244"/>
        <end position="265"/>
    </location>
</feature>
<feature type="domain" description="N-terminal" evidence="2">
    <location>
        <begin position="56"/>
        <end position="166"/>
    </location>
</feature>
<evidence type="ECO:0000313" key="4">
    <source>
        <dbReference type="Proteomes" id="UP001597033"/>
    </source>
</evidence>
<dbReference type="RefSeq" id="WP_162377114.1">
    <property type="nucleotide sequence ID" value="NZ_JBHTKN010000008.1"/>
</dbReference>
<dbReference type="Pfam" id="PF08401">
    <property type="entry name" value="ArdcN"/>
    <property type="match status" value="1"/>
</dbReference>
<comment type="caution">
    <text evidence="3">The sequence shown here is derived from an EMBL/GenBank/DDBJ whole genome shotgun (WGS) entry which is preliminary data.</text>
</comment>
<reference evidence="4" key="1">
    <citation type="journal article" date="2019" name="Int. J. Syst. Evol. Microbiol.">
        <title>The Global Catalogue of Microorganisms (GCM) 10K type strain sequencing project: providing services to taxonomists for standard genome sequencing and annotation.</title>
        <authorList>
            <consortium name="The Broad Institute Genomics Platform"/>
            <consortium name="The Broad Institute Genome Sequencing Center for Infectious Disease"/>
            <person name="Wu L."/>
            <person name="Ma J."/>
        </authorList>
    </citation>
    <scope>NUCLEOTIDE SEQUENCE [LARGE SCALE GENOMIC DNA]</scope>
    <source>
        <strain evidence="4">CCUG 55854</strain>
    </source>
</reference>